<evidence type="ECO:0000256" key="1">
    <source>
        <dbReference type="SAM" id="MobiDB-lite"/>
    </source>
</evidence>
<evidence type="ECO:0000313" key="2">
    <source>
        <dbReference type="EMBL" id="MBB5091766.1"/>
    </source>
</evidence>
<dbReference type="RefSeq" id="WP_151159719.1">
    <property type="nucleotide sequence ID" value="NZ_JACHIL010000003.1"/>
</dbReference>
<keyword evidence="3" id="KW-1185">Reference proteome</keyword>
<name>A0A7W8AM30_9HYPH</name>
<evidence type="ECO:0008006" key="4">
    <source>
        <dbReference type="Google" id="ProtNLM"/>
    </source>
</evidence>
<evidence type="ECO:0000313" key="3">
    <source>
        <dbReference type="Proteomes" id="UP000531231"/>
    </source>
</evidence>
<sequence length="133" mass="14790">MKINQPRYAQIFRENEERAELASLIWKEVIGALKEAGAITIANLARADRYVRARVEYECLYPTAADEGPVTVGPNGGDVFNFNWSACEKLNDRLLRLEKAMFGEAVAKETSQKEKTGGAPSDEFLGSHNGLRQ</sequence>
<protein>
    <recommendedName>
        <fullName evidence="4">P27 family phage terminase small subunit</fullName>
    </recommendedName>
</protein>
<gene>
    <name evidence="2" type="ORF">HNQ68_002307</name>
</gene>
<feature type="region of interest" description="Disordered" evidence="1">
    <location>
        <begin position="108"/>
        <end position="133"/>
    </location>
</feature>
<reference evidence="2 3" key="1">
    <citation type="submission" date="2020-08" db="EMBL/GenBank/DDBJ databases">
        <title>Genomic Encyclopedia of Type Strains, Phase IV (KMG-IV): sequencing the most valuable type-strain genomes for metagenomic binning, comparative biology and taxonomic classification.</title>
        <authorList>
            <person name="Goeker M."/>
        </authorList>
    </citation>
    <scope>NUCLEOTIDE SEQUENCE [LARGE SCALE GENOMIC DNA]</scope>
    <source>
        <strain evidence="2 3">DSM 25620</strain>
    </source>
</reference>
<dbReference type="Proteomes" id="UP000531231">
    <property type="component" value="Unassembled WGS sequence"/>
</dbReference>
<organism evidence="2 3">
    <name type="scientific">Pseudochrobactrum saccharolyticum</name>
    <dbReference type="NCBI Taxonomy" id="354352"/>
    <lineage>
        <taxon>Bacteria</taxon>
        <taxon>Pseudomonadati</taxon>
        <taxon>Pseudomonadota</taxon>
        <taxon>Alphaproteobacteria</taxon>
        <taxon>Hyphomicrobiales</taxon>
        <taxon>Brucellaceae</taxon>
        <taxon>Pseudochrobactrum</taxon>
    </lineage>
</organism>
<accession>A0A7W8AM30</accession>
<comment type="caution">
    <text evidence="2">The sequence shown here is derived from an EMBL/GenBank/DDBJ whole genome shotgun (WGS) entry which is preliminary data.</text>
</comment>
<dbReference type="AlphaFoldDB" id="A0A7W8AM30"/>
<proteinExistence type="predicted"/>
<dbReference type="EMBL" id="JACHIL010000003">
    <property type="protein sequence ID" value="MBB5091766.1"/>
    <property type="molecule type" value="Genomic_DNA"/>
</dbReference>